<name>J3SID0_BETVV</name>
<accession>J3SID0</accession>
<feature type="region of interest" description="Disordered" evidence="1">
    <location>
        <begin position="28"/>
        <end position="130"/>
    </location>
</feature>
<proteinExistence type="predicted"/>
<feature type="compositionally biased region" description="Basic and acidic residues" evidence="1">
    <location>
        <begin position="34"/>
        <end position="45"/>
    </location>
</feature>
<feature type="compositionally biased region" description="Basic and acidic residues" evidence="1">
    <location>
        <begin position="86"/>
        <end position="104"/>
    </location>
</feature>
<reference evidence="2" key="1">
    <citation type="submission" date="2011-08" db="EMBL/GenBank/DDBJ databases">
        <authorList>
            <person name="Xu D.-C."/>
            <person name="Zhang C.-L."/>
        </authorList>
    </citation>
    <scope>NUCLEOTIDE SEQUENCE</scope>
</reference>
<protein>
    <submittedName>
        <fullName evidence="2">Resistance-like protein</fullName>
    </submittedName>
</protein>
<organism evidence="2">
    <name type="scientific">Beta vulgaris subsp. vulgaris</name>
    <name type="common">Beet</name>
    <dbReference type="NCBI Taxonomy" id="3555"/>
    <lineage>
        <taxon>Eukaryota</taxon>
        <taxon>Viridiplantae</taxon>
        <taxon>Streptophyta</taxon>
        <taxon>Embryophyta</taxon>
        <taxon>Tracheophyta</taxon>
        <taxon>Spermatophyta</taxon>
        <taxon>Magnoliopsida</taxon>
        <taxon>eudicotyledons</taxon>
        <taxon>Gunneridae</taxon>
        <taxon>Pentapetalae</taxon>
        <taxon>Caryophyllales</taxon>
        <taxon>Chenopodiaceae</taxon>
        <taxon>Betoideae</taxon>
        <taxon>Beta</taxon>
    </lineage>
</organism>
<dbReference type="EMBL" id="JN606071">
    <property type="protein sequence ID" value="AFK13854.1"/>
    <property type="molecule type" value="Genomic_DNA"/>
</dbReference>
<sequence>MKSRSLVTSGLLREYPEFSHTSLKLERCGASNPKLRDSTKCEKAKTQTSRLKNQRSINIPGEGGKPTHETRGRGGGSPTMKRNRGWGREARQTQRGKERGRKELVGGQSSARVPARRAEYHQPIRTWGKG</sequence>
<evidence type="ECO:0000313" key="2">
    <source>
        <dbReference type="EMBL" id="AFK13854.1"/>
    </source>
</evidence>
<evidence type="ECO:0000256" key="1">
    <source>
        <dbReference type="SAM" id="MobiDB-lite"/>
    </source>
</evidence>
<dbReference type="AlphaFoldDB" id="J3SID0"/>
<feature type="compositionally biased region" description="Polar residues" evidence="1">
    <location>
        <begin position="46"/>
        <end position="57"/>
    </location>
</feature>